<organism evidence="2 3">
    <name type="scientific">Alistipes hominis</name>
    <dbReference type="NCBI Taxonomy" id="2763015"/>
    <lineage>
        <taxon>Bacteria</taxon>
        <taxon>Pseudomonadati</taxon>
        <taxon>Bacteroidota</taxon>
        <taxon>Bacteroidia</taxon>
        <taxon>Bacteroidales</taxon>
        <taxon>Rikenellaceae</taxon>
        <taxon>Alistipes</taxon>
    </lineage>
</organism>
<keyword evidence="1" id="KW-0732">Signal</keyword>
<dbReference type="Proteomes" id="UP000636891">
    <property type="component" value="Unassembled WGS sequence"/>
</dbReference>
<evidence type="ECO:0000313" key="3">
    <source>
        <dbReference type="Proteomes" id="UP000636891"/>
    </source>
</evidence>
<protein>
    <submittedName>
        <fullName evidence="2">Uncharacterized protein</fullName>
    </submittedName>
</protein>
<reference evidence="2 3" key="1">
    <citation type="submission" date="2020-08" db="EMBL/GenBank/DDBJ databases">
        <title>Genome public.</title>
        <authorList>
            <person name="Liu C."/>
            <person name="Sun Q."/>
        </authorList>
    </citation>
    <scope>NUCLEOTIDE SEQUENCE [LARGE SCALE GENOMIC DNA]</scope>
    <source>
        <strain evidence="2 3">New-7</strain>
    </source>
</reference>
<feature type="signal peptide" evidence="1">
    <location>
        <begin position="1"/>
        <end position="19"/>
    </location>
</feature>
<dbReference type="EMBL" id="JACOOK010000018">
    <property type="protein sequence ID" value="MBC5617762.1"/>
    <property type="molecule type" value="Genomic_DNA"/>
</dbReference>
<accession>A0ABR7CQ21</accession>
<feature type="chain" id="PRO_5045989581" evidence="1">
    <location>
        <begin position="20"/>
        <end position="232"/>
    </location>
</feature>
<evidence type="ECO:0000256" key="1">
    <source>
        <dbReference type="SAM" id="SignalP"/>
    </source>
</evidence>
<proteinExistence type="predicted"/>
<name>A0ABR7CQ21_9BACT</name>
<gene>
    <name evidence="2" type="ORF">H8S08_12210</name>
</gene>
<evidence type="ECO:0000313" key="2">
    <source>
        <dbReference type="EMBL" id="MBC5617762.1"/>
    </source>
</evidence>
<dbReference type="RefSeq" id="WP_186965954.1">
    <property type="nucleotide sequence ID" value="NZ_JACOOK010000018.1"/>
</dbReference>
<sequence>MKKVYFAFLSCLITSYGIAQNTEFLKRVENKYIVSTIKKDSTGKEKIEGRDNVRSKGVVEKLLFGNTNGNVEFYVCPSFEGAYGFRTVRDSSDTFLLEIKRIANWKEAAEEAEKKYPTVGIPLTLISSLPQNIVNLTTDHNNAMWPLQEEERLKLYKVKSSSIPISNRLAEKLHAKFVSFIDDFKAKELEPDLLMGDGETTVFRCIVDQEIWTLSIPFKTEEKARELSDLCK</sequence>
<keyword evidence="3" id="KW-1185">Reference proteome</keyword>
<feature type="non-terminal residue" evidence="2">
    <location>
        <position position="232"/>
    </location>
</feature>
<comment type="caution">
    <text evidence="2">The sequence shown here is derived from an EMBL/GenBank/DDBJ whole genome shotgun (WGS) entry which is preliminary data.</text>
</comment>